<feature type="transmembrane region" description="Helical" evidence="10">
    <location>
        <begin position="75"/>
        <end position="95"/>
    </location>
</feature>
<accession>A0AA47MQL6</accession>
<organism evidence="11 12">
    <name type="scientific">Merluccius polli</name>
    <name type="common">Benguela hake</name>
    <name type="synonym">Merluccius cadenati</name>
    <dbReference type="NCBI Taxonomy" id="89951"/>
    <lineage>
        <taxon>Eukaryota</taxon>
        <taxon>Metazoa</taxon>
        <taxon>Chordata</taxon>
        <taxon>Craniata</taxon>
        <taxon>Vertebrata</taxon>
        <taxon>Euteleostomi</taxon>
        <taxon>Actinopterygii</taxon>
        <taxon>Neopterygii</taxon>
        <taxon>Teleostei</taxon>
        <taxon>Neoteleostei</taxon>
        <taxon>Acanthomorphata</taxon>
        <taxon>Zeiogadaria</taxon>
        <taxon>Gadariae</taxon>
        <taxon>Gadiformes</taxon>
        <taxon>Gadoidei</taxon>
        <taxon>Merlucciidae</taxon>
        <taxon>Merluccius</taxon>
    </lineage>
</organism>
<evidence type="ECO:0000256" key="7">
    <source>
        <dbReference type="ARBA" id="ARBA00022949"/>
    </source>
</evidence>
<feature type="transmembrane region" description="Helical" evidence="10">
    <location>
        <begin position="1178"/>
        <end position="1203"/>
    </location>
</feature>
<keyword evidence="12" id="KW-1185">Reference proteome</keyword>
<feature type="transmembrane region" description="Helical" evidence="10">
    <location>
        <begin position="486"/>
        <end position="505"/>
    </location>
</feature>
<feature type="transmembrane region" description="Helical" evidence="10">
    <location>
        <begin position="323"/>
        <end position="348"/>
    </location>
</feature>
<dbReference type="GO" id="GO:0005923">
    <property type="term" value="C:bicellular tight junction"/>
    <property type="evidence" value="ECO:0007669"/>
    <property type="project" value="UniProtKB-SubCell"/>
</dbReference>
<dbReference type="PROSITE" id="PS01346">
    <property type="entry name" value="CLAUDIN"/>
    <property type="match status" value="5"/>
</dbReference>
<keyword evidence="5" id="KW-1003">Cell membrane</keyword>
<feature type="transmembrane region" description="Helical" evidence="10">
    <location>
        <begin position="1223"/>
        <end position="1241"/>
    </location>
</feature>
<feature type="transmembrane region" description="Helical" evidence="10">
    <location>
        <begin position="212"/>
        <end position="234"/>
    </location>
</feature>
<feature type="transmembrane region" description="Helical" evidence="10">
    <location>
        <begin position="115"/>
        <end position="140"/>
    </location>
</feature>
<evidence type="ECO:0000256" key="5">
    <source>
        <dbReference type="ARBA" id="ARBA00022475"/>
    </source>
</evidence>
<evidence type="ECO:0000256" key="6">
    <source>
        <dbReference type="ARBA" id="ARBA00022692"/>
    </source>
</evidence>
<sequence length="1268" mass="134420">MALMLGTALAILGWIGAIVVCALPMWKVTAFIGSNIVTAQTSWEGIWMTCVHQSTGQMQCKVYDSMLALSSDLQAARALTILSIVVGVVAILLAVAGGKCTNCVENEASKRKVGIAAGVTFIVSGVLVLVPVCWTANTIIQNFYNPLLVSAQKREMGAALYIGWGAAGLMLIGGGLLCCNCPPKEDNYTARYKAASSEADTTRSGKDYGLQIMGVLLAFVGWLGTIITCAMPMWRVTAFVGANIVTAQTIWEGLWMNCVVQSTGQMQCKVYDSMLALPQDLQAARAMVIVSVIAGVFGVLMSVMGGKCTNCMEDETAKAKACIVSGVIFIIAAFLILIPVSWSAHAVIRDFYNPLVIAAQRRELGASMYLGWGSAGLLLLGGGMLCNNCPPKENRPYTAAKFAPTRSASTHRDYMFGIFLATVGFLGDIIICALPMWKVSAFIGSNIVTAQTFWEGLWMTCVQQSTGQMQCKIYNSMLNLPADLQAARALVVISILVALMGLLLATAGGKCTNCIEDEVAKNKVAIVAGVFFIVAGVLCLIPVSWSAHAIIRNFYSPIMMSAQKRELGAALFIGWGSAGLLLIGGALLCCQCAQRKDRGYSVKYSAPRSAASGGAYVSAFVAANIITAQVFWEGLWMNCVIQSTGHLQCKVYDSVLALPQDLQATRALVSASIGVSAVAIGLAVVGARCTNFLRHDRLRKANVGIASGAVFLVAGVLCLIAVSWSAYSIITGFYNPLPTQERRGELGASLYVGWVSGALLVIGKGRITGGLVVCLIGILGVCLACGLPMWREGSFVGSNIVSGQMIWDGLWLHCVVQSTGQMQCKRQIGIDFTNDLQAGRAIMLLSIIVGLIGFIIVVMGGGVANCSGAPPDNYYSTRQSTSTTSSSENTSALLGGLLCVIAGILCLVSVIWSAALTATVRNDPLVLTAMKRDVGTSIYVGLGSGVLLLVGGALVCMVCMAKPSQPPPQVYPSFPTPYGYRSAPSAPSPYSQLSRMTPPRMADVTESSLVFAPTTPQYKAQPYAPPPESRAARDSFQYKAPRQVGAAEPRSASFAGTQPKQELGRQLLGMALATIGFLGSIIVCALPMWKVTAFIGANIVTAQTIWEGLWMNCVTQSTGQMQCKVYDSLLALPRDLQAARALTILAIIVAVFAVFLGIAGGKCTNFVRDKRSKSKVALAAGVVFIVAGVLVLVPVCWTANTIIQNFYNPVLNNAQRRELGAALYIGWGTAGLLILGGGLLCSSCPPQEDKPYNAKYSKARSVESRAYV</sequence>
<feature type="transmembrane region" description="Helical" evidence="10">
    <location>
        <begin position="283"/>
        <end position="303"/>
    </location>
</feature>
<dbReference type="PRINTS" id="PR01077">
    <property type="entry name" value="CLAUDIN"/>
</dbReference>
<feature type="transmembrane region" description="Helical" evidence="10">
    <location>
        <begin position="770"/>
        <end position="790"/>
    </location>
</feature>
<dbReference type="Proteomes" id="UP001174136">
    <property type="component" value="Unassembled WGS sequence"/>
</dbReference>
<feature type="transmembrane region" description="Helical" evidence="10">
    <location>
        <begin position="841"/>
        <end position="864"/>
    </location>
</feature>
<dbReference type="Pfam" id="PF00822">
    <property type="entry name" value="PMP22_Claudin"/>
    <property type="match status" value="6"/>
</dbReference>
<dbReference type="EMBL" id="JAOPHQ010003133">
    <property type="protein sequence ID" value="KAK0144469.1"/>
    <property type="molecule type" value="Genomic_DNA"/>
</dbReference>
<comment type="subcellular location">
    <subcellularLocation>
        <location evidence="1">Cell junction</location>
        <location evidence="1">Tight junction</location>
    </subcellularLocation>
    <subcellularLocation>
        <location evidence="2">Cell membrane</location>
        <topology evidence="2">Multi-pass membrane protein</topology>
    </subcellularLocation>
</comment>
<dbReference type="AlphaFoldDB" id="A0AA47MQL6"/>
<evidence type="ECO:0000313" key="12">
    <source>
        <dbReference type="Proteomes" id="UP001174136"/>
    </source>
</evidence>
<dbReference type="PANTHER" id="PTHR12002">
    <property type="entry name" value="CLAUDIN"/>
    <property type="match status" value="1"/>
</dbReference>
<feature type="transmembrane region" description="Helical" evidence="10">
    <location>
        <begin position="1138"/>
        <end position="1158"/>
    </location>
</feature>
<feature type="transmembrane region" description="Helical" evidence="10">
    <location>
        <begin position="1067"/>
        <end position="1089"/>
    </location>
</feature>
<keyword evidence="6 10" id="KW-0812">Transmembrane</keyword>
<dbReference type="PRINTS" id="PR01385">
    <property type="entry name" value="CLAUDIN14"/>
</dbReference>
<feature type="transmembrane region" description="Helical" evidence="10">
    <location>
        <begin position="414"/>
        <end position="437"/>
    </location>
</feature>
<name>A0AA47MQL6_MERPO</name>
<feature type="transmembrane region" description="Helical" evidence="10">
    <location>
        <begin position="892"/>
        <end position="918"/>
    </location>
</feature>
<proteinExistence type="inferred from homology"/>
<feature type="transmembrane region" description="Helical" evidence="10">
    <location>
        <begin position="160"/>
        <end position="179"/>
    </location>
</feature>
<evidence type="ECO:0000313" key="11">
    <source>
        <dbReference type="EMBL" id="KAK0144469.1"/>
    </source>
</evidence>
<dbReference type="InterPro" id="IPR017974">
    <property type="entry name" value="Claudin_CS"/>
</dbReference>
<feature type="transmembrane region" description="Helical" evidence="10">
    <location>
        <begin position="701"/>
        <end position="726"/>
    </location>
</feature>
<dbReference type="FunFam" id="1.20.140.150:FF:000001">
    <property type="entry name" value="Claudin"/>
    <property type="match status" value="4"/>
</dbReference>
<evidence type="ECO:0000256" key="10">
    <source>
        <dbReference type="SAM" id="Phobius"/>
    </source>
</evidence>
<evidence type="ECO:0000256" key="1">
    <source>
        <dbReference type="ARBA" id="ARBA00004435"/>
    </source>
</evidence>
<feature type="transmembrane region" description="Helical" evidence="10">
    <location>
        <begin position="525"/>
        <end position="547"/>
    </location>
</feature>
<gene>
    <name evidence="11" type="primary">CLDN4_2</name>
    <name evidence="11" type="ORF">N1851_017173</name>
</gene>
<protein>
    <submittedName>
        <fullName evidence="11">Claudin-4</fullName>
    </submittedName>
</protein>
<feature type="transmembrane region" description="Helical" evidence="10">
    <location>
        <begin position="938"/>
        <end position="961"/>
    </location>
</feature>
<keyword evidence="8 10" id="KW-1133">Transmembrane helix</keyword>
<dbReference type="InterPro" id="IPR004031">
    <property type="entry name" value="PMP22/EMP/MP20/Claudin"/>
</dbReference>
<reference evidence="11" key="1">
    <citation type="journal article" date="2023" name="Front. Mar. Sci.">
        <title>A new Merluccius polli reference genome to investigate the effects of global change in West African waters.</title>
        <authorList>
            <person name="Mateo J.L."/>
            <person name="Blanco-Fernandez C."/>
            <person name="Garcia-Vazquez E."/>
            <person name="Machado-Schiaffino G."/>
        </authorList>
    </citation>
    <scope>NUCLEOTIDE SEQUENCE</scope>
    <source>
        <strain evidence="11">C29</strain>
        <tissue evidence="11">Fin</tissue>
    </source>
</reference>
<comment type="caution">
    <text evidence="11">The sequence shown here is derived from an EMBL/GenBank/DDBJ whole genome shotgun (WGS) entry which is preliminary data.</text>
</comment>
<dbReference type="GO" id="GO:0005886">
    <property type="term" value="C:plasma membrane"/>
    <property type="evidence" value="ECO:0007669"/>
    <property type="project" value="UniProtKB-SubCell"/>
</dbReference>
<feature type="transmembrane region" description="Helical" evidence="10">
    <location>
        <begin position="746"/>
        <end position="763"/>
    </location>
</feature>
<evidence type="ECO:0000256" key="4">
    <source>
        <dbReference type="ARBA" id="ARBA00022427"/>
    </source>
</evidence>
<feature type="transmembrane region" description="Helical" evidence="10">
    <location>
        <begin position="667"/>
        <end position="689"/>
    </location>
</feature>
<feature type="transmembrane region" description="Helical" evidence="10">
    <location>
        <begin position="610"/>
        <end position="632"/>
    </location>
</feature>
<evidence type="ECO:0000256" key="3">
    <source>
        <dbReference type="ARBA" id="ARBA00008295"/>
    </source>
</evidence>
<evidence type="ECO:0000256" key="8">
    <source>
        <dbReference type="ARBA" id="ARBA00022989"/>
    </source>
</evidence>
<comment type="similarity">
    <text evidence="3">Belongs to the claudin family.</text>
</comment>
<keyword evidence="4" id="KW-0796">Tight junction</keyword>
<dbReference type="GO" id="GO:0005198">
    <property type="term" value="F:structural molecule activity"/>
    <property type="evidence" value="ECO:0007669"/>
    <property type="project" value="InterPro"/>
</dbReference>
<keyword evidence="7" id="KW-0965">Cell junction</keyword>
<evidence type="ECO:0000256" key="9">
    <source>
        <dbReference type="ARBA" id="ARBA00023136"/>
    </source>
</evidence>
<keyword evidence="9 10" id="KW-0472">Membrane</keyword>
<dbReference type="InterPro" id="IPR006187">
    <property type="entry name" value="Claudin"/>
</dbReference>
<dbReference type="Gene3D" id="1.20.140.150">
    <property type="match status" value="6"/>
</dbReference>
<evidence type="ECO:0000256" key="2">
    <source>
        <dbReference type="ARBA" id="ARBA00004651"/>
    </source>
</evidence>
<feature type="transmembrane region" description="Helical" evidence="10">
    <location>
        <begin position="567"/>
        <end position="589"/>
    </location>
</feature>
<feature type="transmembrane region" description="Helical" evidence="10">
    <location>
        <begin position="368"/>
        <end position="386"/>
    </location>
</feature>